<dbReference type="Proteomes" id="UP001138997">
    <property type="component" value="Unassembled WGS sequence"/>
</dbReference>
<dbReference type="InterPro" id="IPR052524">
    <property type="entry name" value="MFS_Cyanate_Porter"/>
</dbReference>
<dbReference type="RefSeq" id="WP_231446642.1">
    <property type="nucleotide sequence ID" value="NZ_JAJOMB010000015.1"/>
</dbReference>
<accession>A0A9X1NJD0</accession>
<dbReference type="SUPFAM" id="SSF103473">
    <property type="entry name" value="MFS general substrate transporter"/>
    <property type="match status" value="1"/>
</dbReference>
<keyword evidence="1" id="KW-0812">Transmembrane</keyword>
<reference evidence="2" key="1">
    <citation type="submission" date="2021-11" db="EMBL/GenBank/DDBJ databases">
        <title>Streptomyces corallinus and Kineosporia corallina sp. nov., two new coral-derived marine actinobacteria.</title>
        <authorList>
            <person name="Buangrab K."/>
            <person name="Sutthacheep M."/>
            <person name="Yeemin T."/>
            <person name="Harunari E."/>
            <person name="Igarashi Y."/>
            <person name="Sripreechasak P."/>
            <person name="Kanchanasin P."/>
            <person name="Tanasupawat S."/>
            <person name="Phongsopitanun W."/>
        </authorList>
    </citation>
    <scope>NUCLEOTIDE SEQUENCE</scope>
    <source>
        <strain evidence="2">JCM 31032</strain>
    </source>
</reference>
<proteinExistence type="predicted"/>
<feature type="transmembrane region" description="Helical" evidence="1">
    <location>
        <begin position="280"/>
        <end position="299"/>
    </location>
</feature>
<feature type="transmembrane region" description="Helical" evidence="1">
    <location>
        <begin position="107"/>
        <end position="130"/>
    </location>
</feature>
<dbReference type="EMBL" id="JAJOMB010000015">
    <property type="protein sequence ID" value="MCD5314271.1"/>
    <property type="molecule type" value="Genomic_DNA"/>
</dbReference>
<feature type="transmembrane region" description="Helical" evidence="1">
    <location>
        <begin position="12"/>
        <end position="32"/>
    </location>
</feature>
<feature type="transmembrane region" description="Helical" evidence="1">
    <location>
        <begin position="142"/>
        <end position="163"/>
    </location>
</feature>
<feature type="transmembrane region" description="Helical" evidence="1">
    <location>
        <begin position="368"/>
        <end position="387"/>
    </location>
</feature>
<comment type="caution">
    <text evidence="2">The sequence shown here is derived from an EMBL/GenBank/DDBJ whole genome shotgun (WGS) entry which is preliminary data.</text>
</comment>
<keyword evidence="1" id="KW-1133">Transmembrane helix</keyword>
<dbReference type="InterPro" id="IPR011701">
    <property type="entry name" value="MFS"/>
</dbReference>
<dbReference type="PANTHER" id="PTHR23523">
    <property type="match status" value="1"/>
</dbReference>
<keyword evidence="1" id="KW-0472">Membrane</keyword>
<name>A0A9X1NJD0_9ACTN</name>
<protein>
    <submittedName>
        <fullName evidence="2">MFS transporter</fullName>
    </submittedName>
</protein>
<evidence type="ECO:0000256" key="1">
    <source>
        <dbReference type="SAM" id="Phobius"/>
    </source>
</evidence>
<dbReference type="Pfam" id="PF07690">
    <property type="entry name" value="MFS_1"/>
    <property type="match status" value="1"/>
</dbReference>
<evidence type="ECO:0000313" key="2">
    <source>
        <dbReference type="EMBL" id="MCD5314271.1"/>
    </source>
</evidence>
<gene>
    <name evidence="2" type="ORF">LR394_25495</name>
</gene>
<feature type="transmembrane region" description="Helical" evidence="1">
    <location>
        <begin position="217"/>
        <end position="239"/>
    </location>
</feature>
<feature type="transmembrane region" description="Helical" evidence="1">
    <location>
        <begin position="169"/>
        <end position="188"/>
    </location>
</feature>
<organism evidence="2 3">
    <name type="scientific">Kineosporia babensis</name>
    <dbReference type="NCBI Taxonomy" id="499548"/>
    <lineage>
        <taxon>Bacteria</taxon>
        <taxon>Bacillati</taxon>
        <taxon>Actinomycetota</taxon>
        <taxon>Actinomycetes</taxon>
        <taxon>Kineosporiales</taxon>
        <taxon>Kineosporiaceae</taxon>
        <taxon>Kineosporia</taxon>
    </lineage>
</organism>
<dbReference type="PANTHER" id="PTHR23523:SF2">
    <property type="entry name" value="2-NITROIMIDAZOLE TRANSPORTER"/>
    <property type="match status" value="1"/>
</dbReference>
<dbReference type="GO" id="GO:0022857">
    <property type="term" value="F:transmembrane transporter activity"/>
    <property type="evidence" value="ECO:0007669"/>
    <property type="project" value="InterPro"/>
</dbReference>
<feature type="transmembrane region" description="Helical" evidence="1">
    <location>
        <begin position="52"/>
        <end position="71"/>
    </location>
</feature>
<feature type="transmembrane region" description="Helical" evidence="1">
    <location>
        <begin position="251"/>
        <end position="273"/>
    </location>
</feature>
<keyword evidence="3" id="KW-1185">Reference proteome</keyword>
<feature type="transmembrane region" description="Helical" evidence="1">
    <location>
        <begin position="83"/>
        <end position="101"/>
    </location>
</feature>
<feature type="transmembrane region" description="Helical" evidence="1">
    <location>
        <begin position="346"/>
        <end position="362"/>
    </location>
</feature>
<dbReference type="AlphaFoldDB" id="A0A9X1NJD0"/>
<sequence length="405" mass="41554">MPESTQPESTPKSFVPAAAGVFLLAVCLRPAITSVGPVLERIGLEENLGEGAQGVLGAIPLLAFAAISPFVHRLAGRTGMERTVVLSLVVLGLGTLVRSWSGPGQMTLWLGTAVVGAAIAVGNVLGPALVKRDYAGRVSGAMGVYTAFITGAAATASLVAVPLANVSNWRTALAVWAVPSFLAAVLWLPRARAAARPVPVSPGSAETATNVWKWPTAWLVTAYMGLQSTTFYITITWLPSIETEHGVSPEVAGVHLFIASAAGIIGGLLVPFLMRGRSQVLAAVAAAVPVIIWSFGVLFAPSLFLLWAVCSGIGTGAALVVALALISLRGRSQHETTRLSGMAQSLGYLLATAGPIAAGFLTEHTGNWDAAVIMVAGIATVQILVALKAGQPPKASLTKPAVVPG</sequence>
<dbReference type="InterPro" id="IPR036259">
    <property type="entry name" value="MFS_trans_sf"/>
</dbReference>
<evidence type="ECO:0000313" key="3">
    <source>
        <dbReference type="Proteomes" id="UP001138997"/>
    </source>
</evidence>
<dbReference type="Gene3D" id="1.20.1250.20">
    <property type="entry name" value="MFS general substrate transporter like domains"/>
    <property type="match status" value="1"/>
</dbReference>
<feature type="transmembrane region" description="Helical" evidence="1">
    <location>
        <begin position="305"/>
        <end position="326"/>
    </location>
</feature>